<proteinExistence type="inferred from homology"/>
<reference evidence="8" key="1">
    <citation type="journal article" date="2019" name="Int. J. Syst. Evol. Microbiol.">
        <title>The Global Catalogue of Microorganisms (GCM) 10K type strain sequencing project: providing services to taxonomists for standard genome sequencing and annotation.</title>
        <authorList>
            <consortium name="The Broad Institute Genomics Platform"/>
            <consortium name="The Broad Institute Genome Sequencing Center for Infectious Disease"/>
            <person name="Wu L."/>
            <person name="Ma J."/>
        </authorList>
    </citation>
    <scope>NUCLEOTIDE SEQUENCE [LARGE SCALE GENOMIC DNA]</scope>
    <source>
        <strain evidence="8">KCTC 52039</strain>
    </source>
</reference>
<comment type="similarity">
    <text evidence="1">Belongs to the ABC transporter superfamily.</text>
</comment>
<dbReference type="PANTHER" id="PTHR43820:SF4">
    <property type="entry name" value="HIGH-AFFINITY BRANCHED-CHAIN AMINO ACID TRANSPORT ATP-BINDING PROTEIN LIVF"/>
    <property type="match status" value="1"/>
</dbReference>
<dbReference type="PROSITE" id="PS50893">
    <property type="entry name" value="ABC_TRANSPORTER_2"/>
    <property type="match status" value="1"/>
</dbReference>
<dbReference type="InterPro" id="IPR027417">
    <property type="entry name" value="P-loop_NTPase"/>
</dbReference>
<evidence type="ECO:0000256" key="1">
    <source>
        <dbReference type="ARBA" id="ARBA00005417"/>
    </source>
</evidence>
<keyword evidence="8" id="KW-1185">Reference proteome</keyword>
<dbReference type="SMART" id="SM00382">
    <property type="entry name" value="AAA"/>
    <property type="match status" value="1"/>
</dbReference>
<dbReference type="Gene3D" id="3.40.50.300">
    <property type="entry name" value="P-loop containing nucleotide triphosphate hydrolases"/>
    <property type="match status" value="1"/>
</dbReference>
<keyword evidence="2" id="KW-0813">Transport</keyword>
<dbReference type="Pfam" id="PF00005">
    <property type="entry name" value="ABC_tran"/>
    <property type="match status" value="1"/>
</dbReference>
<protein>
    <submittedName>
        <fullName evidence="7">ABC transporter ATP-binding protein</fullName>
    </submittedName>
</protein>
<dbReference type="Proteomes" id="UP001595547">
    <property type="component" value="Unassembled WGS sequence"/>
</dbReference>
<keyword evidence="5" id="KW-0029">Amino-acid transport</keyword>
<evidence type="ECO:0000256" key="2">
    <source>
        <dbReference type="ARBA" id="ARBA00022448"/>
    </source>
</evidence>
<keyword evidence="4 7" id="KW-0067">ATP-binding</keyword>
<evidence type="ECO:0000256" key="3">
    <source>
        <dbReference type="ARBA" id="ARBA00022741"/>
    </source>
</evidence>
<dbReference type="InterPro" id="IPR003593">
    <property type="entry name" value="AAA+_ATPase"/>
</dbReference>
<evidence type="ECO:0000256" key="5">
    <source>
        <dbReference type="ARBA" id="ARBA00022970"/>
    </source>
</evidence>
<organism evidence="7 8">
    <name type="scientific">Cypionkella sinensis</name>
    <dbReference type="NCBI Taxonomy" id="1756043"/>
    <lineage>
        <taxon>Bacteria</taxon>
        <taxon>Pseudomonadati</taxon>
        <taxon>Pseudomonadota</taxon>
        <taxon>Alphaproteobacteria</taxon>
        <taxon>Rhodobacterales</taxon>
        <taxon>Paracoccaceae</taxon>
        <taxon>Cypionkella</taxon>
    </lineage>
</organism>
<evidence type="ECO:0000313" key="7">
    <source>
        <dbReference type="EMBL" id="MFC3183174.1"/>
    </source>
</evidence>
<name>A0ABV7J8D2_9RHOB</name>
<dbReference type="RefSeq" id="WP_380074825.1">
    <property type="nucleotide sequence ID" value="NZ_JBHRTO010000002.1"/>
</dbReference>
<sequence>MSQPILEFDHVYAAYNGAIAALHGVSLTVPKGEITALLGANGAGKTTLLKASSNLLPAERGQITGGRIRYKGRDVTADTPHAHIRNGLVPVLEGRRCFKTLSIEENLTTGAIGRGLDRAQIAEVLEQVYDLFPKLKLRRNSLAGLTSGGEQQMAAIGRGLMARPEVFLLDEPSMGLAPLVVAEIFETLARLNRETGLTILVAEQNSAIALKHAHHATVIENGRSVLNGPASDLAARADIRALYLGGTPEPVRI</sequence>
<evidence type="ECO:0000256" key="4">
    <source>
        <dbReference type="ARBA" id="ARBA00022840"/>
    </source>
</evidence>
<dbReference type="CDD" id="cd03224">
    <property type="entry name" value="ABC_TM1139_LivF_branched"/>
    <property type="match status" value="1"/>
</dbReference>
<keyword evidence="3" id="KW-0547">Nucleotide-binding</keyword>
<dbReference type="InterPro" id="IPR052156">
    <property type="entry name" value="BCAA_Transport_ATP-bd_LivF"/>
</dbReference>
<dbReference type="SUPFAM" id="SSF52540">
    <property type="entry name" value="P-loop containing nucleoside triphosphate hydrolases"/>
    <property type="match status" value="1"/>
</dbReference>
<evidence type="ECO:0000259" key="6">
    <source>
        <dbReference type="PROSITE" id="PS50893"/>
    </source>
</evidence>
<dbReference type="EMBL" id="JBHRTO010000002">
    <property type="protein sequence ID" value="MFC3183174.1"/>
    <property type="molecule type" value="Genomic_DNA"/>
</dbReference>
<gene>
    <name evidence="7" type="ORF">ACFOGH_19395</name>
</gene>
<dbReference type="InterPro" id="IPR003439">
    <property type="entry name" value="ABC_transporter-like_ATP-bd"/>
</dbReference>
<comment type="caution">
    <text evidence="7">The sequence shown here is derived from an EMBL/GenBank/DDBJ whole genome shotgun (WGS) entry which is preliminary data.</text>
</comment>
<accession>A0ABV7J8D2</accession>
<evidence type="ECO:0000313" key="8">
    <source>
        <dbReference type="Proteomes" id="UP001595547"/>
    </source>
</evidence>
<feature type="domain" description="ABC transporter" evidence="6">
    <location>
        <begin position="6"/>
        <end position="246"/>
    </location>
</feature>
<dbReference type="PANTHER" id="PTHR43820">
    <property type="entry name" value="HIGH-AFFINITY BRANCHED-CHAIN AMINO ACID TRANSPORT ATP-BINDING PROTEIN LIVF"/>
    <property type="match status" value="1"/>
</dbReference>
<dbReference type="GO" id="GO:0005524">
    <property type="term" value="F:ATP binding"/>
    <property type="evidence" value="ECO:0007669"/>
    <property type="project" value="UniProtKB-KW"/>
</dbReference>